<gene>
    <name evidence="1" type="ORF">PVAND_014516</name>
</gene>
<proteinExistence type="predicted"/>
<evidence type="ECO:0008006" key="3">
    <source>
        <dbReference type="Google" id="ProtNLM"/>
    </source>
</evidence>
<protein>
    <recommendedName>
        <fullName evidence="3">Ankyrin repeat protein</fullName>
    </recommendedName>
</protein>
<dbReference type="Proteomes" id="UP001107558">
    <property type="component" value="Chromosome 4"/>
</dbReference>
<accession>A0A9J6B9M0</accession>
<comment type="caution">
    <text evidence="1">The sequence shown here is derived from an EMBL/GenBank/DDBJ whole genome shotgun (WGS) entry which is preliminary data.</text>
</comment>
<evidence type="ECO:0000313" key="1">
    <source>
        <dbReference type="EMBL" id="KAG5666492.1"/>
    </source>
</evidence>
<reference evidence="1" key="1">
    <citation type="submission" date="2021-03" db="EMBL/GenBank/DDBJ databases">
        <title>Chromosome level genome of the anhydrobiotic midge Polypedilum vanderplanki.</title>
        <authorList>
            <person name="Yoshida Y."/>
            <person name="Kikawada T."/>
            <person name="Gusev O."/>
        </authorList>
    </citation>
    <scope>NUCLEOTIDE SEQUENCE</scope>
    <source>
        <strain evidence="1">NIAS01</strain>
        <tissue evidence="1">Whole body or cell culture</tissue>
    </source>
</reference>
<keyword evidence="2" id="KW-1185">Reference proteome</keyword>
<dbReference type="SUPFAM" id="SSF140860">
    <property type="entry name" value="Pseudo ankyrin repeat-like"/>
    <property type="match status" value="1"/>
</dbReference>
<evidence type="ECO:0000313" key="2">
    <source>
        <dbReference type="Proteomes" id="UP001107558"/>
    </source>
</evidence>
<dbReference type="EMBL" id="JADBJN010000004">
    <property type="protein sequence ID" value="KAG5666492.1"/>
    <property type="molecule type" value="Genomic_DNA"/>
</dbReference>
<name>A0A9J6B9M0_POLVA</name>
<dbReference type="AlphaFoldDB" id="A0A9J6B9M0"/>
<sequence length="169" mass="19529">MIRFLNLFKLDDEENDYLILKTAEKGNGQQLLAAIDLKFNYESNILDPNIEHILLNTCDNSSILKSAIDGKNSEIVKFLVEKFGFIIEKLDFDHKKIIIDQTENQEILILLITKVDFPFPTNRQNTNDEIQQLMKSKDEFHKAIKNIKESVCVAIHDLSAFLVQQISVY</sequence>
<organism evidence="1 2">
    <name type="scientific">Polypedilum vanderplanki</name>
    <name type="common">Sleeping chironomid midge</name>
    <dbReference type="NCBI Taxonomy" id="319348"/>
    <lineage>
        <taxon>Eukaryota</taxon>
        <taxon>Metazoa</taxon>
        <taxon>Ecdysozoa</taxon>
        <taxon>Arthropoda</taxon>
        <taxon>Hexapoda</taxon>
        <taxon>Insecta</taxon>
        <taxon>Pterygota</taxon>
        <taxon>Neoptera</taxon>
        <taxon>Endopterygota</taxon>
        <taxon>Diptera</taxon>
        <taxon>Nematocera</taxon>
        <taxon>Chironomoidea</taxon>
        <taxon>Chironomidae</taxon>
        <taxon>Chironominae</taxon>
        <taxon>Polypedilum</taxon>
        <taxon>Polypedilum</taxon>
    </lineage>
</organism>